<evidence type="ECO:0000313" key="2">
    <source>
        <dbReference type="Proteomes" id="UP000265520"/>
    </source>
</evidence>
<organism evidence="1 2">
    <name type="scientific">Trifolium medium</name>
    <dbReference type="NCBI Taxonomy" id="97028"/>
    <lineage>
        <taxon>Eukaryota</taxon>
        <taxon>Viridiplantae</taxon>
        <taxon>Streptophyta</taxon>
        <taxon>Embryophyta</taxon>
        <taxon>Tracheophyta</taxon>
        <taxon>Spermatophyta</taxon>
        <taxon>Magnoliopsida</taxon>
        <taxon>eudicotyledons</taxon>
        <taxon>Gunneridae</taxon>
        <taxon>Pentapetalae</taxon>
        <taxon>rosids</taxon>
        <taxon>fabids</taxon>
        <taxon>Fabales</taxon>
        <taxon>Fabaceae</taxon>
        <taxon>Papilionoideae</taxon>
        <taxon>50 kb inversion clade</taxon>
        <taxon>NPAAA clade</taxon>
        <taxon>Hologalegina</taxon>
        <taxon>IRL clade</taxon>
        <taxon>Trifolieae</taxon>
        <taxon>Trifolium</taxon>
    </lineage>
</organism>
<dbReference type="Proteomes" id="UP000265520">
    <property type="component" value="Unassembled WGS sequence"/>
</dbReference>
<sequence>TDPWVDGTPLCERFGRLFDLAENKSASVAEMFVLGWGASGEAWVWRRPLRA</sequence>
<keyword evidence="1" id="KW-0695">RNA-directed DNA polymerase</keyword>
<dbReference type="EMBL" id="LXQA011090572">
    <property type="protein sequence ID" value="MCI84426.1"/>
    <property type="molecule type" value="Genomic_DNA"/>
</dbReference>
<keyword evidence="1" id="KW-0548">Nucleotidyltransferase</keyword>
<protein>
    <submittedName>
        <fullName evidence="1">Putative non-LTR retroelement reverse transcriptase related protein</fullName>
    </submittedName>
</protein>
<keyword evidence="1" id="KW-0808">Transferase</keyword>
<feature type="non-terminal residue" evidence="1">
    <location>
        <position position="1"/>
    </location>
</feature>
<name>A0A392V7Z9_9FABA</name>
<reference evidence="1 2" key="1">
    <citation type="journal article" date="2018" name="Front. Plant Sci.">
        <title>Red Clover (Trifolium pratense) and Zigzag Clover (T. medium) - A Picture of Genomic Similarities and Differences.</title>
        <authorList>
            <person name="Dluhosova J."/>
            <person name="Istvanek J."/>
            <person name="Nedelnik J."/>
            <person name="Repkova J."/>
        </authorList>
    </citation>
    <scope>NUCLEOTIDE SEQUENCE [LARGE SCALE GENOMIC DNA]</scope>
    <source>
        <strain evidence="2">cv. 10/8</strain>
        <tissue evidence="1">Leaf</tissue>
    </source>
</reference>
<dbReference type="AlphaFoldDB" id="A0A392V7Z9"/>
<comment type="caution">
    <text evidence="1">The sequence shown here is derived from an EMBL/GenBank/DDBJ whole genome shotgun (WGS) entry which is preliminary data.</text>
</comment>
<accession>A0A392V7Z9</accession>
<keyword evidence="2" id="KW-1185">Reference proteome</keyword>
<dbReference type="PANTHER" id="PTHR36617">
    <property type="entry name" value="PROTEIN, PUTATIVE-RELATED"/>
    <property type="match status" value="1"/>
</dbReference>
<evidence type="ECO:0000313" key="1">
    <source>
        <dbReference type="EMBL" id="MCI84426.1"/>
    </source>
</evidence>
<dbReference type="GO" id="GO:0003964">
    <property type="term" value="F:RNA-directed DNA polymerase activity"/>
    <property type="evidence" value="ECO:0007669"/>
    <property type="project" value="UniProtKB-KW"/>
</dbReference>
<proteinExistence type="predicted"/>
<dbReference type="PANTHER" id="PTHR36617:SF5">
    <property type="entry name" value="OS05G0421675 PROTEIN"/>
    <property type="match status" value="1"/>
</dbReference>